<keyword evidence="8" id="KW-1185">Reference proteome</keyword>
<feature type="transmembrane region" description="Helical" evidence="5">
    <location>
        <begin position="31"/>
        <end position="59"/>
    </location>
</feature>
<keyword evidence="4 5" id="KW-0472">Membrane</keyword>
<evidence type="ECO:0000259" key="6">
    <source>
        <dbReference type="PROSITE" id="PS50850"/>
    </source>
</evidence>
<feature type="transmembrane region" description="Helical" evidence="5">
    <location>
        <begin position="105"/>
        <end position="127"/>
    </location>
</feature>
<name>A0ABS5TS42_9ACTN</name>
<dbReference type="InterPro" id="IPR001958">
    <property type="entry name" value="Tet-R_TetA/multi-R_MdtG-like"/>
</dbReference>
<evidence type="ECO:0000256" key="4">
    <source>
        <dbReference type="ARBA" id="ARBA00023136"/>
    </source>
</evidence>
<feature type="transmembrane region" description="Helical" evidence="5">
    <location>
        <begin position="71"/>
        <end position="93"/>
    </location>
</feature>
<evidence type="ECO:0000256" key="3">
    <source>
        <dbReference type="ARBA" id="ARBA00022989"/>
    </source>
</evidence>
<feature type="transmembrane region" description="Helical" evidence="5">
    <location>
        <begin position="168"/>
        <end position="188"/>
    </location>
</feature>
<sequence length="394" mass="39978">MRRPATTVTFWLVFGASTLENATFNGTSPVIARFVTGSFGASPAAAGVIAALAPLSSLVWQPIAGHAADRYGYRLVGVAGAVAALAGFLLTLLTTVGPQTLALAGLGRILIGGGGASVATVATAWVVATSPRASRGQALSIFGLSVWIAFALGPVIGENVYQTSGFAAVWLVFAAMTAAMLFCVAFAVEPVRPEPAGAMTLSGLREVVSTVSRPGVVAAAAWAGQAVITTYLVVLLESRGLATDGWFGAASLFPVFAVCLIASRVLFSRLTDTTPPRPIAIGGLLGITAGLLILSATSSFWTAALGAALLGFVYAPMYPALTLLASDGLPADHRAVGLGVFSSFTALGMAAGQFMGGFVDEWLGLGWVFVVTAALQLLALPALPPSARTAPPAP</sequence>
<feature type="transmembrane region" description="Helical" evidence="5">
    <location>
        <begin position="362"/>
        <end position="383"/>
    </location>
</feature>
<dbReference type="InterPro" id="IPR036259">
    <property type="entry name" value="MFS_trans_sf"/>
</dbReference>
<organism evidence="7 8">
    <name type="scientific">Kineosporia corallincola</name>
    <dbReference type="NCBI Taxonomy" id="2835133"/>
    <lineage>
        <taxon>Bacteria</taxon>
        <taxon>Bacillati</taxon>
        <taxon>Actinomycetota</taxon>
        <taxon>Actinomycetes</taxon>
        <taxon>Kineosporiales</taxon>
        <taxon>Kineosporiaceae</taxon>
        <taxon>Kineosporia</taxon>
    </lineage>
</organism>
<accession>A0ABS5TS42</accession>
<evidence type="ECO:0000313" key="8">
    <source>
        <dbReference type="Proteomes" id="UP001197247"/>
    </source>
</evidence>
<dbReference type="PANTHER" id="PTHR23531">
    <property type="entry name" value="QUINOLENE RESISTANCE PROTEIN NORA"/>
    <property type="match status" value="1"/>
</dbReference>
<dbReference type="PANTHER" id="PTHR23531:SF1">
    <property type="entry name" value="QUINOLENE RESISTANCE PROTEIN NORA"/>
    <property type="match status" value="1"/>
</dbReference>
<dbReference type="Pfam" id="PF07690">
    <property type="entry name" value="MFS_1"/>
    <property type="match status" value="1"/>
</dbReference>
<evidence type="ECO:0000313" key="7">
    <source>
        <dbReference type="EMBL" id="MBT0773601.1"/>
    </source>
</evidence>
<feature type="transmembrane region" description="Helical" evidence="5">
    <location>
        <begin position="303"/>
        <end position="324"/>
    </location>
</feature>
<dbReference type="InterPro" id="IPR052714">
    <property type="entry name" value="MFS_Exporter"/>
</dbReference>
<dbReference type="EMBL" id="JAHBAY010000018">
    <property type="protein sequence ID" value="MBT0773601.1"/>
    <property type="molecule type" value="Genomic_DNA"/>
</dbReference>
<dbReference type="PROSITE" id="PS50850">
    <property type="entry name" value="MFS"/>
    <property type="match status" value="1"/>
</dbReference>
<feature type="transmembrane region" description="Helical" evidence="5">
    <location>
        <begin position="336"/>
        <end position="356"/>
    </location>
</feature>
<dbReference type="Gene3D" id="1.20.1250.20">
    <property type="entry name" value="MFS general substrate transporter like domains"/>
    <property type="match status" value="1"/>
</dbReference>
<protein>
    <submittedName>
        <fullName evidence="7">MFS transporter</fullName>
    </submittedName>
</protein>
<proteinExistence type="predicted"/>
<dbReference type="SUPFAM" id="SSF103473">
    <property type="entry name" value="MFS general substrate transporter"/>
    <property type="match status" value="1"/>
</dbReference>
<dbReference type="Proteomes" id="UP001197247">
    <property type="component" value="Unassembled WGS sequence"/>
</dbReference>
<dbReference type="InterPro" id="IPR020846">
    <property type="entry name" value="MFS_dom"/>
</dbReference>
<keyword evidence="3 5" id="KW-1133">Transmembrane helix</keyword>
<feature type="transmembrane region" description="Helical" evidence="5">
    <location>
        <begin position="139"/>
        <end position="156"/>
    </location>
</feature>
<feature type="transmembrane region" description="Helical" evidence="5">
    <location>
        <begin position="215"/>
        <end position="234"/>
    </location>
</feature>
<feature type="transmembrane region" description="Helical" evidence="5">
    <location>
        <begin position="279"/>
        <end position="297"/>
    </location>
</feature>
<reference evidence="7 8" key="1">
    <citation type="submission" date="2021-05" db="EMBL/GenBank/DDBJ databases">
        <title>Kineosporia and Streptomyces sp. nov. two new marine actinobacteria isolated from Coral.</title>
        <authorList>
            <person name="Buangrab K."/>
            <person name="Sutthacheep M."/>
            <person name="Yeemin T."/>
            <person name="Harunari E."/>
            <person name="Igarashi Y."/>
            <person name="Kanchanasin P."/>
            <person name="Tanasupawat S."/>
            <person name="Phongsopitanun W."/>
        </authorList>
    </citation>
    <scope>NUCLEOTIDE SEQUENCE [LARGE SCALE GENOMIC DNA]</scope>
    <source>
        <strain evidence="7 8">J2-2</strain>
    </source>
</reference>
<dbReference type="InterPro" id="IPR011701">
    <property type="entry name" value="MFS"/>
</dbReference>
<feature type="domain" description="Major facilitator superfamily (MFS) profile" evidence="6">
    <location>
        <begin position="1"/>
        <end position="388"/>
    </location>
</feature>
<dbReference type="RefSeq" id="WP_214160139.1">
    <property type="nucleotide sequence ID" value="NZ_JAHBAY010000018.1"/>
</dbReference>
<feature type="transmembrane region" description="Helical" evidence="5">
    <location>
        <begin position="246"/>
        <end position="267"/>
    </location>
</feature>
<evidence type="ECO:0000256" key="1">
    <source>
        <dbReference type="ARBA" id="ARBA00004651"/>
    </source>
</evidence>
<keyword evidence="2 5" id="KW-0812">Transmembrane</keyword>
<comment type="caution">
    <text evidence="7">The sequence shown here is derived from an EMBL/GenBank/DDBJ whole genome shotgun (WGS) entry which is preliminary data.</text>
</comment>
<evidence type="ECO:0000256" key="2">
    <source>
        <dbReference type="ARBA" id="ARBA00022692"/>
    </source>
</evidence>
<comment type="subcellular location">
    <subcellularLocation>
        <location evidence="1">Cell membrane</location>
        <topology evidence="1">Multi-pass membrane protein</topology>
    </subcellularLocation>
</comment>
<gene>
    <name evidence="7" type="ORF">KIH74_31950</name>
</gene>
<dbReference type="PRINTS" id="PR01035">
    <property type="entry name" value="TCRTETA"/>
</dbReference>
<evidence type="ECO:0000256" key="5">
    <source>
        <dbReference type="SAM" id="Phobius"/>
    </source>
</evidence>